<dbReference type="Proteomes" id="UP001446871">
    <property type="component" value="Unassembled WGS sequence"/>
</dbReference>
<reference evidence="2 3" key="1">
    <citation type="submission" date="2023-01" db="EMBL/GenBank/DDBJ databases">
        <title>Analysis of 21 Apiospora genomes using comparative genomics revels a genus with tremendous synthesis potential of carbohydrate active enzymes and secondary metabolites.</title>
        <authorList>
            <person name="Sorensen T."/>
        </authorList>
    </citation>
    <scope>NUCLEOTIDE SEQUENCE [LARGE SCALE GENOMIC DNA]</scope>
    <source>
        <strain evidence="2 3">CBS 83171</strain>
    </source>
</reference>
<evidence type="ECO:0000256" key="1">
    <source>
        <dbReference type="SAM" id="MobiDB-lite"/>
    </source>
</evidence>
<feature type="region of interest" description="Disordered" evidence="1">
    <location>
        <begin position="17"/>
        <end position="36"/>
    </location>
</feature>
<comment type="caution">
    <text evidence="2">The sequence shown here is derived from an EMBL/GenBank/DDBJ whole genome shotgun (WGS) entry which is preliminary data.</text>
</comment>
<name>A0ABR1TKA8_9PEZI</name>
<organism evidence="2 3">
    <name type="scientific">Apiospora saccharicola</name>
    <dbReference type="NCBI Taxonomy" id="335842"/>
    <lineage>
        <taxon>Eukaryota</taxon>
        <taxon>Fungi</taxon>
        <taxon>Dikarya</taxon>
        <taxon>Ascomycota</taxon>
        <taxon>Pezizomycotina</taxon>
        <taxon>Sordariomycetes</taxon>
        <taxon>Xylariomycetidae</taxon>
        <taxon>Amphisphaeriales</taxon>
        <taxon>Apiosporaceae</taxon>
        <taxon>Apiospora</taxon>
    </lineage>
</organism>
<evidence type="ECO:0000313" key="3">
    <source>
        <dbReference type="Proteomes" id="UP001446871"/>
    </source>
</evidence>
<accession>A0ABR1TKA8</accession>
<evidence type="ECO:0000313" key="2">
    <source>
        <dbReference type="EMBL" id="KAK8047085.1"/>
    </source>
</evidence>
<sequence length="124" mass="13375">MGKVYVTVPVLSQIRGLGPGHGGQDQSPIINSDFGDSSELWPPPRAACCGRKVEIPIRPKAKVKSRPGYRGAQNTVRKHCSHSHAVPLEQIVQKAPGPGYSSPIWTSVHFCWNIANASEPVAAR</sequence>
<gene>
    <name evidence="2" type="ORF">PG996_015149</name>
</gene>
<protein>
    <submittedName>
        <fullName evidence="2">Uncharacterized protein</fullName>
    </submittedName>
</protein>
<keyword evidence="3" id="KW-1185">Reference proteome</keyword>
<dbReference type="EMBL" id="JAQQWM010000009">
    <property type="protein sequence ID" value="KAK8047085.1"/>
    <property type="molecule type" value="Genomic_DNA"/>
</dbReference>
<proteinExistence type="predicted"/>